<sequence length="23" mass="2832">MVFLPLFIASIFFFWLFNKFSCI</sequence>
<accession>A0A2P2P6G3</accession>
<dbReference type="AlphaFoldDB" id="A0A2P2P6G3"/>
<name>A0A2P2P6G3_RHIMU</name>
<reference evidence="1" key="1">
    <citation type="submission" date="2018-02" db="EMBL/GenBank/DDBJ databases">
        <title>Rhizophora mucronata_Transcriptome.</title>
        <authorList>
            <person name="Meera S.P."/>
            <person name="Sreeshan A."/>
            <person name="Augustine A."/>
        </authorList>
    </citation>
    <scope>NUCLEOTIDE SEQUENCE</scope>
    <source>
        <tissue evidence="1">Leaf</tissue>
    </source>
</reference>
<organism evidence="1">
    <name type="scientific">Rhizophora mucronata</name>
    <name type="common">Asiatic mangrove</name>
    <dbReference type="NCBI Taxonomy" id="61149"/>
    <lineage>
        <taxon>Eukaryota</taxon>
        <taxon>Viridiplantae</taxon>
        <taxon>Streptophyta</taxon>
        <taxon>Embryophyta</taxon>
        <taxon>Tracheophyta</taxon>
        <taxon>Spermatophyta</taxon>
        <taxon>Magnoliopsida</taxon>
        <taxon>eudicotyledons</taxon>
        <taxon>Gunneridae</taxon>
        <taxon>Pentapetalae</taxon>
        <taxon>rosids</taxon>
        <taxon>fabids</taxon>
        <taxon>Malpighiales</taxon>
        <taxon>Rhizophoraceae</taxon>
        <taxon>Rhizophora</taxon>
    </lineage>
</organism>
<proteinExistence type="predicted"/>
<dbReference type="EMBL" id="GGEC01069868">
    <property type="protein sequence ID" value="MBX50352.1"/>
    <property type="molecule type" value="Transcribed_RNA"/>
</dbReference>
<protein>
    <submittedName>
        <fullName evidence="1">Uncharacterized protein</fullName>
    </submittedName>
</protein>
<evidence type="ECO:0000313" key="1">
    <source>
        <dbReference type="EMBL" id="MBX50352.1"/>
    </source>
</evidence>